<accession>A0A829MBQ0</accession>
<dbReference type="AlphaFoldDB" id="A0A829MBQ0"/>
<proteinExistence type="predicted"/>
<gene>
    <name evidence="1" type="ORF">L833_4852</name>
</gene>
<organism evidence="1 2">
    <name type="scientific">Mycobacteroides abscessus MAB_091912_2446</name>
    <dbReference type="NCBI Taxonomy" id="1335414"/>
    <lineage>
        <taxon>Bacteria</taxon>
        <taxon>Bacillati</taxon>
        <taxon>Actinomycetota</taxon>
        <taxon>Actinomycetes</taxon>
        <taxon>Mycobacteriales</taxon>
        <taxon>Mycobacteriaceae</taxon>
        <taxon>Mycobacteroides</taxon>
        <taxon>Mycobacteroides abscessus</taxon>
    </lineage>
</organism>
<name>A0A829MBQ0_9MYCO</name>
<reference evidence="1 2" key="1">
    <citation type="journal article" date="2014" name="Emerg. Infect. Dis.">
        <title>High-level Relatedness among Mycobacterium abscessus subsp. massiliense Strains from Widely Separated Outbreaks.</title>
        <authorList>
            <person name="Tettelin H."/>
            <person name="Davidson R.M."/>
            <person name="Agrawal S."/>
            <person name="Aitken M.L."/>
            <person name="Shallom S."/>
            <person name="Hasan N.A."/>
            <person name="Strong M."/>
            <person name="Nogueira de Moura V.C."/>
            <person name="De Groote M.A."/>
            <person name="Duarte R.S."/>
            <person name="Hine E."/>
            <person name="Parankush S."/>
            <person name="Su Q."/>
            <person name="Daugherty S.C."/>
            <person name="Fraser C.M."/>
            <person name="Brown-Elliott B.A."/>
            <person name="Wallace R.J.Jr."/>
            <person name="Holland S.M."/>
            <person name="Sampaio E.P."/>
            <person name="Olivier K.N."/>
            <person name="Jackson M."/>
            <person name="Zelazny A.M."/>
        </authorList>
    </citation>
    <scope>NUCLEOTIDE SEQUENCE [LARGE SCALE GENOMIC DNA]</scope>
    <source>
        <strain evidence="1 2">MAB_091912_2446</strain>
    </source>
</reference>
<sequence>MESLRTAAIKNGEVTFSTKRIYEAPTPPTVTAYWSTDCGRAGQ</sequence>
<evidence type="ECO:0000313" key="1">
    <source>
        <dbReference type="EMBL" id="ESV62447.1"/>
    </source>
</evidence>
<evidence type="ECO:0000313" key="2">
    <source>
        <dbReference type="Proteomes" id="UP000018502"/>
    </source>
</evidence>
<dbReference type="EMBL" id="AYTF01000002">
    <property type="protein sequence ID" value="ESV62447.1"/>
    <property type="molecule type" value="Genomic_DNA"/>
</dbReference>
<dbReference type="Proteomes" id="UP000018502">
    <property type="component" value="Unassembled WGS sequence"/>
</dbReference>
<protein>
    <submittedName>
        <fullName evidence="1">Uncharacterized protein</fullName>
    </submittedName>
</protein>
<comment type="caution">
    <text evidence="1">The sequence shown here is derived from an EMBL/GenBank/DDBJ whole genome shotgun (WGS) entry which is preliminary data.</text>
</comment>